<sequence length="209" mass="21979">MIRWPLTGAGFLCLFIVLGVVVAKHPLALDLAVTGAFYGLWRGTLGQVTSLVSDLLGIAVPAVVAIGLLTGAILAWYRGSRREAWLVARALVVYGAARLTSWLAKPLFLRQRPREYAEFSYPSGHVVAIASSALALVLLCRWLAPAMTRWAALASSLVTAVVALTRLLLGVHWLTDTVGAVLGVLGTGLLAASVVRLLPGPISGPAHAA</sequence>
<feature type="transmembrane region" description="Helical" evidence="1">
    <location>
        <begin position="151"/>
        <end position="174"/>
    </location>
</feature>
<reference evidence="3 4" key="1">
    <citation type="submission" date="2019-06" db="EMBL/GenBank/DDBJ databases">
        <title>Amycolatopsis alkalitolerans sp. nov., isolated from Gastrodia elata Blume.</title>
        <authorList>
            <person name="Narsing Rao M.P."/>
            <person name="Li W.J."/>
        </authorList>
    </citation>
    <scope>NUCLEOTIDE SEQUENCE [LARGE SCALE GENOMIC DNA]</scope>
    <source>
        <strain evidence="3 4">SYSUP0005</strain>
    </source>
</reference>
<dbReference type="OrthoDB" id="3699141at2"/>
<dbReference type="AlphaFoldDB" id="A0A5C4LYT8"/>
<dbReference type="Pfam" id="PF01569">
    <property type="entry name" value="PAP2"/>
    <property type="match status" value="1"/>
</dbReference>
<keyword evidence="4" id="KW-1185">Reference proteome</keyword>
<evidence type="ECO:0000313" key="3">
    <source>
        <dbReference type="EMBL" id="TNC22334.1"/>
    </source>
</evidence>
<organism evidence="3 4">
    <name type="scientific">Amycolatopsis alkalitolerans</name>
    <dbReference type="NCBI Taxonomy" id="2547244"/>
    <lineage>
        <taxon>Bacteria</taxon>
        <taxon>Bacillati</taxon>
        <taxon>Actinomycetota</taxon>
        <taxon>Actinomycetes</taxon>
        <taxon>Pseudonocardiales</taxon>
        <taxon>Pseudonocardiaceae</taxon>
        <taxon>Amycolatopsis</taxon>
    </lineage>
</organism>
<dbReference type="RefSeq" id="WP_139099300.1">
    <property type="nucleotide sequence ID" value="NZ_VDFW01000027.1"/>
</dbReference>
<dbReference type="SUPFAM" id="SSF48317">
    <property type="entry name" value="Acid phosphatase/Vanadium-dependent haloperoxidase"/>
    <property type="match status" value="1"/>
</dbReference>
<dbReference type="SMART" id="SM00014">
    <property type="entry name" value="acidPPc"/>
    <property type="match status" value="1"/>
</dbReference>
<dbReference type="EMBL" id="VDFW01000027">
    <property type="protein sequence ID" value="TNC22334.1"/>
    <property type="molecule type" value="Genomic_DNA"/>
</dbReference>
<protein>
    <submittedName>
        <fullName evidence="3">Phosphatase PAP2 family protein</fullName>
    </submittedName>
</protein>
<evidence type="ECO:0000313" key="4">
    <source>
        <dbReference type="Proteomes" id="UP000305546"/>
    </source>
</evidence>
<feature type="domain" description="Phosphatidic acid phosphatase type 2/haloperoxidase" evidence="2">
    <location>
        <begin position="85"/>
        <end position="192"/>
    </location>
</feature>
<comment type="caution">
    <text evidence="3">The sequence shown here is derived from an EMBL/GenBank/DDBJ whole genome shotgun (WGS) entry which is preliminary data.</text>
</comment>
<evidence type="ECO:0000256" key="1">
    <source>
        <dbReference type="SAM" id="Phobius"/>
    </source>
</evidence>
<feature type="transmembrane region" description="Helical" evidence="1">
    <location>
        <begin position="84"/>
        <end position="104"/>
    </location>
</feature>
<evidence type="ECO:0000259" key="2">
    <source>
        <dbReference type="SMART" id="SM00014"/>
    </source>
</evidence>
<feature type="transmembrane region" description="Helical" evidence="1">
    <location>
        <begin position="180"/>
        <end position="198"/>
    </location>
</feature>
<dbReference type="Proteomes" id="UP000305546">
    <property type="component" value="Unassembled WGS sequence"/>
</dbReference>
<feature type="transmembrane region" description="Helical" evidence="1">
    <location>
        <begin position="124"/>
        <end position="144"/>
    </location>
</feature>
<keyword evidence="1" id="KW-0812">Transmembrane</keyword>
<keyword evidence="1" id="KW-1133">Transmembrane helix</keyword>
<accession>A0A5C4LYT8</accession>
<gene>
    <name evidence="3" type="ORF">FG385_25345</name>
</gene>
<dbReference type="InterPro" id="IPR036938">
    <property type="entry name" value="PAP2/HPO_sf"/>
</dbReference>
<dbReference type="InterPro" id="IPR000326">
    <property type="entry name" value="PAP2/HPO"/>
</dbReference>
<name>A0A5C4LYT8_9PSEU</name>
<dbReference type="Gene3D" id="1.20.144.10">
    <property type="entry name" value="Phosphatidic acid phosphatase type 2/haloperoxidase"/>
    <property type="match status" value="1"/>
</dbReference>
<feature type="transmembrane region" description="Helical" evidence="1">
    <location>
        <begin position="55"/>
        <end position="77"/>
    </location>
</feature>
<keyword evidence="1" id="KW-0472">Membrane</keyword>
<proteinExistence type="predicted"/>